<keyword evidence="1" id="KW-0378">Hydrolase</keyword>
<dbReference type="Proteomes" id="UP000008141">
    <property type="component" value="Unassembled WGS sequence"/>
</dbReference>
<evidence type="ECO:0000313" key="5">
    <source>
        <dbReference type="Proteomes" id="UP000008141"/>
    </source>
</evidence>
<feature type="signal peptide" evidence="2">
    <location>
        <begin position="1"/>
        <end position="29"/>
    </location>
</feature>
<dbReference type="Pfam" id="PF12937">
    <property type="entry name" value="F-box-like"/>
    <property type="match status" value="1"/>
</dbReference>
<evidence type="ECO:0000256" key="2">
    <source>
        <dbReference type="SAM" id="SignalP"/>
    </source>
</evidence>
<dbReference type="STRING" id="554065.E1Z5L8"/>
<dbReference type="GO" id="GO:0016791">
    <property type="term" value="F:phosphatase activity"/>
    <property type="evidence" value="ECO:0007669"/>
    <property type="project" value="UniProtKB-ARBA"/>
</dbReference>
<dbReference type="PANTHER" id="PTHR47216:SF4">
    <property type="entry name" value="OS01G0859400 PROTEIN"/>
    <property type="match status" value="1"/>
</dbReference>
<keyword evidence="2" id="KW-0732">Signal</keyword>
<dbReference type="InterPro" id="IPR029021">
    <property type="entry name" value="Prot-tyrosine_phosphatase-like"/>
</dbReference>
<proteinExistence type="predicted"/>
<protein>
    <recommendedName>
        <fullName evidence="3">Tyrosine specific protein phosphatases domain-containing protein</fullName>
    </recommendedName>
</protein>
<dbReference type="GeneID" id="17358031"/>
<dbReference type="PROSITE" id="PS50056">
    <property type="entry name" value="TYR_PHOSPHATASE_2"/>
    <property type="match status" value="1"/>
</dbReference>
<evidence type="ECO:0000313" key="4">
    <source>
        <dbReference type="EMBL" id="EFN58779.1"/>
    </source>
</evidence>
<dbReference type="eggNOG" id="ENOG502QT3P">
    <property type="taxonomic scope" value="Eukaryota"/>
</dbReference>
<dbReference type="KEGG" id="cvr:CHLNCDRAFT_56882"/>
<evidence type="ECO:0000259" key="3">
    <source>
        <dbReference type="PROSITE" id="PS50056"/>
    </source>
</evidence>
<feature type="domain" description="Tyrosine specific protein phosphatases" evidence="3">
    <location>
        <begin position="131"/>
        <end position="200"/>
    </location>
</feature>
<dbReference type="CDD" id="cd09917">
    <property type="entry name" value="F-box_SF"/>
    <property type="match status" value="1"/>
</dbReference>
<dbReference type="PROSITE" id="PS00383">
    <property type="entry name" value="TYR_PHOSPHATASE_1"/>
    <property type="match status" value="1"/>
</dbReference>
<gene>
    <name evidence="4" type="ORF">CHLNCDRAFT_56882</name>
</gene>
<keyword evidence="5" id="KW-1185">Reference proteome</keyword>
<dbReference type="Pfam" id="PF22784">
    <property type="entry name" value="PTP-SAK"/>
    <property type="match status" value="1"/>
</dbReference>
<dbReference type="OrthoDB" id="1890923at2759"/>
<reference evidence="4 5" key="1">
    <citation type="journal article" date="2010" name="Plant Cell">
        <title>The Chlorella variabilis NC64A genome reveals adaptation to photosymbiosis, coevolution with viruses, and cryptic sex.</title>
        <authorList>
            <person name="Blanc G."/>
            <person name="Duncan G."/>
            <person name="Agarkova I."/>
            <person name="Borodovsky M."/>
            <person name="Gurnon J."/>
            <person name="Kuo A."/>
            <person name="Lindquist E."/>
            <person name="Lucas S."/>
            <person name="Pangilinan J."/>
            <person name="Polle J."/>
            <person name="Salamov A."/>
            <person name="Terry A."/>
            <person name="Yamada T."/>
            <person name="Dunigan D.D."/>
            <person name="Grigoriev I.V."/>
            <person name="Claverie J.M."/>
            <person name="Van Etten J.L."/>
        </authorList>
    </citation>
    <scope>NUCLEOTIDE SEQUENCE [LARGE SCALE GENOMIC DNA]</scope>
    <source>
        <strain evidence="4 5">NC64A</strain>
    </source>
</reference>
<dbReference type="EMBL" id="GL433837">
    <property type="protein sequence ID" value="EFN58779.1"/>
    <property type="molecule type" value="Genomic_DNA"/>
</dbReference>
<feature type="chain" id="PRO_5003155653" description="Tyrosine specific protein phosphatases domain-containing protein" evidence="2">
    <location>
        <begin position="30"/>
        <end position="320"/>
    </location>
</feature>
<dbReference type="InterPro" id="IPR016130">
    <property type="entry name" value="Tyr_Pase_AS"/>
</dbReference>
<sequence length="320" mass="34346">MLPLPVSCVLWHVSGSGLVVAVAASEALAGRTTGLLGKRADGTIDPVRFTLLWPYHVGLRAKLALQRRFSSEPSFDQVTPDHYIGAWPSEQNLVPTVHPAVLDVTCELPLQLAPPAYLNLAVWDTHAPTPAQIDQGVQWAMQQRAAGRPILVHCAHGHGRSATVLGAILIAEGVAKGAADAEAVMKAERPRVRLNRRQRAALKQWVAEREGAKQEGGSGRKGGFQPHLDTMAEQDMEELPPALDSTDVLEMVLDKLKVNDLAAAAQVSRHWRAASLAADSAWRAAFEVGLAYSGLDQTQRAVDPSVSATPAWSLDSGGVW</sequence>
<dbReference type="InterPro" id="IPR001810">
    <property type="entry name" value="F-box_dom"/>
</dbReference>
<dbReference type="Gene3D" id="3.90.190.10">
    <property type="entry name" value="Protein tyrosine phosphatase superfamily"/>
    <property type="match status" value="1"/>
</dbReference>
<dbReference type="PANTHER" id="PTHR47216">
    <property type="match status" value="1"/>
</dbReference>
<dbReference type="SMART" id="SM00195">
    <property type="entry name" value="DSPc"/>
    <property type="match status" value="1"/>
</dbReference>
<dbReference type="SUPFAM" id="SSF52799">
    <property type="entry name" value="(Phosphotyrosine protein) phosphatases II"/>
    <property type="match status" value="1"/>
</dbReference>
<accession>E1Z5L8</accession>
<dbReference type="InterPro" id="IPR036047">
    <property type="entry name" value="F-box-like_dom_sf"/>
</dbReference>
<dbReference type="RefSeq" id="XP_005850881.1">
    <property type="nucleotide sequence ID" value="XM_005850819.1"/>
</dbReference>
<dbReference type="InterPro" id="IPR020422">
    <property type="entry name" value="TYR_PHOSPHATASE_DUAL_dom"/>
</dbReference>
<dbReference type="AlphaFoldDB" id="E1Z5L8"/>
<evidence type="ECO:0000256" key="1">
    <source>
        <dbReference type="ARBA" id="ARBA00022801"/>
    </source>
</evidence>
<dbReference type="CDD" id="cd14527">
    <property type="entry name" value="DSP_bac"/>
    <property type="match status" value="1"/>
</dbReference>
<dbReference type="SUPFAM" id="SSF81383">
    <property type="entry name" value="F-box domain"/>
    <property type="match status" value="1"/>
</dbReference>
<organism evidence="5">
    <name type="scientific">Chlorella variabilis</name>
    <name type="common">Green alga</name>
    <dbReference type="NCBI Taxonomy" id="554065"/>
    <lineage>
        <taxon>Eukaryota</taxon>
        <taxon>Viridiplantae</taxon>
        <taxon>Chlorophyta</taxon>
        <taxon>core chlorophytes</taxon>
        <taxon>Trebouxiophyceae</taxon>
        <taxon>Chlorellales</taxon>
        <taxon>Chlorellaceae</taxon>
        <taxon>Chlorella clade</taxon>
        <taxon>Chlorella</taxon>
    </lineage>
</organism>
<dbReference type="InterPro" id="IPR057023">
    <property type="entry name" value="PTP-SAK"/>
</dbReference>
<dbReference type="InterPro" id="IPR000387">
    <property type="entry name" value="Tyr_Pase_dom"/>
</dbReference>
<dbReference type="InParanoid" id="E1Z5L8"/>
<name>E1Z5L8_CHLVA</name>
<dbReference type="Gene3D" id="1.20.1280.50">
    <property type="match status" value="1"/>
</dbReference>